<organism evidence="3 4">
    <name type="scientific">Candidatus Endonucleibacter bathymodioli</name>
    <dbReference type="NCBI Taxonomy" id="539814"/>
    <lineage>
        <taxon>Bacteria</taxon>
        <taxon>Pseudomonadati</taxon>
        <taxon>Pseudomonadota</taxon>
        <taxon>Gammaproteobacteria</taxon>
        <taxon>Oceanospirillales</taxon>
        <taxon>Endozoicomonadaceae</taxon>
        <taxon>Candidatus Endonucleibacter</taxon>
    </lineage>
</organism>
<dbReference type="PROSITE" id="PS50994">
    <property type="entry name" value="INTEGRASE"/>
    <property type="match status" value="1"/>
</dbReference>
<reference evidence="3 4" key="1">
    <citation type="journal article" date="2023" name="bioRxiv">
        <title>An intranuclear bacterial parasite of deep-sea mussels expresses apoptosis inhibitors acquired from its host.</title>
        <authorList>
            <person name="Gonzalez Porras M.A."/>
            <person name="Assie A."/>
            <person name="Tietjen M."/>
            <person name="Violette M."/>
            <person name="Kleiner M."/>
            <person name="Gruber-Vodicka H."/>
            <person name="Dubilier N."/>
            <person name="Leisch N."/>
        </authorList>
    </citation>
    <scope>NUCLEOTIDE SEQUENCE [LARGE SCALE GENOMIC DNA]</scope>
    <source>
        <strain evidence="3">IAP13</strain>
    </source>
</reference>
<feature type="compositionally biased region" description="Basic residues" evidence="1">
    <location>
        <begin position="1"/>
        <end position="11"/>
    </location>
</feature>
<dbReference type="AlphaFoldDB" id="A0AA90NRF4"/>
<dbReference type="SUPFAM" id="SSF53098">
    <property type="entry name" value="Ribonuclease H-like"/>
    <property type="match status" value="1"/>
</dbReference>
<dbReference type="GO" id="GO:0015074">
    <property type="term" value="P:DNA integration"/>
    <property type="evidence" value="ECO:0007669"/>
    <property type="project" value="InterPro"/>
</dbReference>
<dbReference type="Proteomes" id="UP001178148">
    <property type="component" value="Unassembled WGS sequence"/>
</dbReference>
<comment type="caution">
    <text evidence="3">The sequence shown here is derived from an EMBL/GenBank/DDBJ whole genome shotgun (WGS) entry which is preliminary data.</text>
</comment>
<feature type="region of interest" description="Disordered" evidence="1">
    <location>
        <begin position="1"/>
        <end position="20"/>
    </location>
</feature>
<dbReference type="InterPro" id="IPR001584">
    <property type="entry name" value="Integrase_cat-core"/>
</dbReference>
<gene>
    <name evidence="3" type="ORF">QS748_01210</name>
</gene>
<feature type="domain" description="Integrase catalytic" evidence="2">
    <location>
        <begin position="6"/>
        <end position="93"/>
    </location>
</feature>
<dbReference type="InterPro" id="IPR012337">
    <property type="entry name" value="RNaseH-like_sf"/>
</dbReference>
<protein>
    <recommendedName>
        <fullName evidence="2">Integrase catalytic domain-containing protein</fullName>
    </recommendedName>
</protein>
<name>A0AA90NRF4_9GAMM</name>
<evidence type="ECO:0000313" key="4">
    <source>
        <dbReference type="Proteomes" id="UP001178148"/>
    </source>
</evidence>
<evidence type="ECO:0000256" key="1">
    <source>
        <dbReference type="SAM" id="MobiDB-lite"/>
    </source>
</evidence>
<sequence>MNTQRLSKRRSLQVTGRDLVPSKDHSGALVTIIDRSTSFTASKQINNESSQTATEATSELLRPFKGASLIITADNGKEFAYHDKMTKVPGAQV</sequence>
<evidence type="ECO:0000259" key="2">
    <source>
        <dbReference type="PROSITE" id="PS50994"/>
    </source>
</evidence>
<proteinExistence type="predicted"/>
<dbReference type="EMBL" id="JASXSV010000001">
    <property type="protein sequence ID" value="MDP0587887.1"/>
    <property type="molecule type" value="Genomic_DNA"/>
</dbReference>
<evidence type="ECO:0000313" key="3">
    <source>
        <dbReference type="EMBL" id="MDP0587887.1"/>
    </source>
</evidence>
<keyword evidence="4" id="KW-1185">Reference proteome</keyword>
<accession>A0AA90NRF4</accession>